<keyword evidence="4" id="KW-1185">Reference proteome</keyword>
<dbReference type="InterPro" id="IPR036264">
    <property type="entry name" value="Bact_exopeptidase_dim_dom"/>
</dbReference>
<comment type="caution">
    <text evidence="3">The sequence shown here is derived from an EMBL/GenBank/DDBJ whole genome shotgun (WGS) entry which is preliminary data.</text>
</comment>
<reference evidence="4" key="1">
    <citation type="submission" date="2019-06" db="EMBL/GenBank/DDBJ databases">
        <title>Gordonia isolated from sludge of a wastewater treatment plant.</title>
        <authorList>
            <person name="Tamura T."/>
            <person name="Aoyama K."/>
            <person name="Kang Y."/>
            <person name="Saito S."/>
            <person name="Akiyama N."/>
            <person name="Yazawa K."/>
            <person name="Gonoi T."/>
            <person name="Mikami Y."/>
        </authorList>
    </citation>
    <scope>NUCLEOTIDE SEQUENCE [LARGE SCALE GENOMIC DNA]</scope>
    <source>
        <strain evidence="4">NBRC 107696</strain>
    </source>
</reference>
<dbReference type="InterPro" id="IPR011650">
    <property type="entry name" value="Peptidase_M20_dimer"/>
</dbReference>
<accession>A0A7I9V8B7</accession>
<dbReference type="Proteomes" id="UP000444960">
    <property type="component" value="Unassembled WGS sequence"/>
</dbReference>
<dbReference type="Gene3D" id="3.30.70.360">
    <property type="match status" value="1"/>
</dbReference>
<proteinExistence type="predicted"/>
<keyword evidence="3" id="KW-0378">Hydrolase</keyword>
<feature type="binding site" evidence="1">
    <location>
        <position position="123"/>
    </location>
    <ligand>
        <name>Mn(2+)</name>
        <dbReference type="ChEBI" id="CHEBI:29035"/>
        <label>2</label>
    </ligand>
</feature>
<dbReference type="SUPFAM" id="SSF53187">
    <property type="entry name" value="Zn-dependent exopeptidases"/>
    <property type="match status" value="1"/>
</dbReference>
<dbReference type="Pfam" id="PF01546">
    <property type="entry name" value="Peptidase_M20"/>
    <property type="match status" value="1"/>
</dbReference>
<feature type="binding site" evidence="1">
    <location>
        <position position="157"/>
    </location>
    <ligand>
        <name>Mn(2+)</name>
        <dbReference type="ChEBI" id="CHEBI:29035"/>
        <label>2</label>
    </ligand>
</feature>
<evidence type="ECO:0000259" key="2">
    <source>
        <dbReference type="Pfam" id="PF07687"/>
    </source>
</evidence>
<protein>
    <submittedName>
        <fullName evidence="3">Amidohydrolase</fullName>
    </submittedName>
</protein>
<evidence type="ECO:0000256" key="1">
    <source>
        <dbReference type="PIRSR" id="PIRSR005962-1"/>
    </source>
</evidence>
<dbReference type="Pfam" id="PF07687">
    <property type="entry name" value="M20_dimer"/>
    <property type="match status" value="1"/>
</dbReference>
<dbReference type="RefSeq" id="WP_161895146.1">
    <property type="nucleotide sequence ID" value="NZ_BJOV01000003.1"/>
</dbReference>
<dbReference type="PANTHER" id="PTHR11014">
    <property type="entry name" value="PEPTIDASE M20 FAMILY MEMBER"/>
    <property type="match status" value="1"/>
</dbReference>
<dbReference type="Gene3D" id="3.40.630.10">
    <property type="entry name" value="Zn peptidases"/>
    <property type="match status" value="1"/>
</dbReference>
<comment type="cofactor">
    <cofactor evidence="1">
        <name>Mn(2+)</name>
        <dbReference type="ChEBI" id="CHEBI:29035"/>
    </cofactor>
    <text evidence="1">The Mn(2+) ion enhances activity.</text>
</comment>
<keyword evidence="1" id="KW-0464">Manganese</keyword>
<organism evidence="3 4">
    <name type="scientific">Gordonia spumicola</name>
    <dbReference type="NCBI Taxonomy" id="589161"/>
    <lineage>
        <taxon>Bacteria</taxon>
        <taxon>Bacillati</taxon>
        <taxon>Actinomycetota</taxon>
        <taxon>Actinomycetes</taxon>
        <taxon>Mycobacteriales</taxon>
        <taxon>Gordoniaceae</taxon>
        <taxon>Gordonia</taxon>
    </lineage>
</organism>
<feature type="binding site" evidence="1">
    <location>
        <position position="184"/>
    </location>
    <ligand>
        <name>Mn(2+)</name>
        <dbReference type="ChEBI" id="CHEBI:29035"/>
        <label>2</label>
    </ligand>
</feature>
<dbReference type="PANTHER" id="PTHR11014:SF63">
    <property type="entry name" value="METALLOPEPTIDASE, PUTATIVE (AFU_ORTHOLOGUE AFUA_6G09600)-RELATED"/>
    <property type="match status" value="1"/>
</dbReference>
<dbReference type="SUPFAM" id="SSF55031">
    <property type="entry name" value="Bacterial exopeptidase dimerisation domain"/>
    <property type="match status" value="1"/>
</dbReference>
<feature type="domain" description="Peptidase M20 dimerisation" evidence="2">
    <location>
        <begin position="206"/>
        <end position="296"/>
    </location>
</feature>
<name>A0A7I9V8B7_9ACTN</name>
<evidence type="ECO:0000313" key="4">
    <source>
        <dbReference type="Proteomes" id="UP000444960"/>
    </source>
</evidence>
<dbReference type="PIRSF" id="PIRSF005962">
    <property type="entry name" value="Pept_M20D_amidohydro"/>
    <property type="match status" value="1"/>
</dbReference>
<evidence type="ECO:0000313" key="3">
    <source>
        <dbReference type="EMBL" id="GEE01340.1"/>
    </source>
</evidence>
<feature type="binding site" evidence="1">
    <location>
        <position position="121"/>
    </location>
    <ligand>
        <name>Mn(2+)</name>
        <dbReference type="ChEBI" id="CHEBI:29035"/>
        <label>2</label>
    </ligand>
</feature>
<dbReference type="OrthoDB" id="9777385at2"/>
<dbReference type="InterPro" id="IPR002933">
    <property type="entry name" value="Peptidase_M20"/>
</dbReference>
<dbReference type="EMBL" id="BJOV01000003">
    <property type="protein sequence ID" value="GEE01340.1"/>
    <property type="molecule type" value="Genomic_DNA"/>
</dbReference>
<sequence length="428" mass="45456">MVTSRSLPKDLIARVDDLVDADTVRLVDLFKDIHRNPELGFEEIRTARLIEKALQNLGFDVTKGIGKTGIAATFRNGPGPVVMYRADMDANAVREETGLDYASTVTASREDGTQVPVGHMCGHDAHVTWLIGMANALVAVRDEWSGTVVLIGQPAEELITGAQAMLDDGLYNFIPTPDVLIGLHTAPGPVGMVINPPGTRMAGTDQVDVHFHGVGGHGSMPHKAKDPVRMAAQAALDFTSLVPRTVEPNATAVVSVGSIQAGTDNNVIPSEALVKVNLRWFEPHVREALLGGIRTASESIARAAGMGDDELPDLVLKGASPPLVNTPDLAEAMSASLREIIGAENVVTDMPAVTGSEDAHMLRGPHTDLPFNYLLVGVAAPEVFLDALSRGELVPYYPHNPNYVVDLAAIGFGTKIAAYSVLGLLDPR</sequence>
<keyword evidence="1" id="KW-0479">Metal-binding</keyword>
<feature type="binding site" evidence="1">
    <location>
        <position position="399"/>
    </location>
    <ligand>
        <name>Mn(2+)</name>
        <dbReference type="ChEBI" id="CHEBI:29035"/>
        <label>2</label>
    </ligand>
</feature>
<dbReference type="GO" id="GO:0046872">
    <property type="term" value="F:metal ion binding"/>
    <property type="evidence" value="ECO:0007669"/>
    <property type="project" value="UniProtKB-KW"/>
</dbReference>
<dbReference type="GO" id="GO:0016787">
    <property type="term" value="F:hydrolase activity"/>
    <property type="evidence" value="ECO:0007669"/>
    <property type="project" value="UniProtKB-KW"/>
</dbReference>
<gene>
    <name evidence="3" type="primary">hipO</name>
    <name evidence="3" type="ORF">nbrc107696_17860</name>
</gene>
<dbReference type="NCBIfam" id="TIGR01891">
    <property type="entry name" value="amidohydrolases"/>
    <property type="match status" value="1"/>
</dbReference>
<dbReference type="InterPro" id="IPR017439">
    <property type="entry name" value="Amidohydrolase"/>
</dbReference>
<dbReference type="AlphaFoldDB" id="A0A7I9V8B7"/>